<protein>
    <submittedName>
        <fullName evidence="1">396_t:CDS:1</fullName>
    </submittedName>
</protein>
<organism evidence="1 2">
    <name type="scientific">Cetraspora pellucida</name>
    <dbReference type="NCBI Taxonomy" id="1433469"/>
    <lineage>
        <taxon>Eukaryota</taxon>
        <taxon>Fungi</taxon>
        <taxon>Fungi incertae sedis</taxon>
        <taxon>Mucoromycota</taxon>
        <taxon>Glomeromycotina</taxon>
        <taxon>Glomeromycetes</taxon>
        <taxon>Diversisporales</taxon>
        <taxon>Gigasporaceae</taxon>
        <taxon>Cetraspora</taxon>
    </lineage>
</organism>
<dbReference type="Proteomes" id="UP000789366">
    <property type="component" value="Unassembled WGS sequence"/>
</dbReference>
<proteinExistence type="predicted"/>
<comment type="caution">
    <text evidence="1">The sequence shown here is derived from an EMBL/GenBank/DDBJ whole genome shotgun (WGS) entry which is preliminary data.</text>
</comment>
<evidence type="ECO:0000313" key="2">
    <source>
        <dbReference type="Proteomes" id="UP000789366"/>
    </source>
</evidence>
<keyword evidence="2" id="KW-1185">Reference proteome</keyword>
<sequence length="97" mass="11158">MPQIKEGIIKSLQSTKIIMQNIFEQLELKESTLKISKPDVFVRLQPFPDPIFKANQDHYMSFCELYSKDTSEKYHSSLLQKVNSHTSSSTTMAINGF</sequence>
<evidence type="ECO:0000313" key="1">
    <source>
        <dbReference type="EMBL" id="CAG8723249.1"/>
    </source>
</evidence>
<reference evidence="1" key="1">
    <citation type="submission" date="2021-06" db="EMBL/GenBank/DDBJ databases">
        <authorList>
            <person name="Kallberg Y."/>
            <person name="Tangrot J."/>
            <person name="Rosling A."/>
        </authorList>
    </citation>
    <scope>NUCLEOTIDE SEQUENCE</scope>
    <source>
        <strain evidence="1">28 12/20/2015</strain>
    </source>
</reference>
<feature type="non-terminal residue" evidence="1">
    <location>
        <position position="97"/>
    </location>
</feature>
<dbReference type="EMBL" id="CAJVPW010030189">
    <property type="protein sequence ID" value="CAG8723249.1"/>
    <property type="molecule type" value="Genomic_DNA"/>
</dbReference>
<accession>A0ACA9PUU5</accession>
<name>A0ACA9PUU5_9GLOM</name>
<gene>
    <name evidence="1" type="ORF">SPELUC_LOCUS12576</name>
</gene>